<dbReference type="Proteomes" id="UP001254832">
    <property type="component" value="Unassembled WGS sequence"/>
</dbReference>
<dbReference type="RefSeq" id="WP_310141193.1">
    <property type="nucleotide sequence ID" value="NZ_JAVDTR010000008.1"/>
</dbReference>
<gene>
    <name evidence="2" type="ORF">J2W91_003129</name>
</gene>
<evidence type="ECO:0008006" key="4">
    <source>
        <dbReference type="Google" id="ProtNLM"/>
    </source>
</evidence>
<evidence type="ECO:0000313" key="2">
    <source>
        <dbReference type="EMBL" id="MDR6724661.1"/>
    </source>
</evidence>
<dbReference type="Gene3D" id="1.25.10.10">
    <property type="entry name" value="Leucine-rich Repeat Variant"/>
    <property type="match status" value="1"/>
</dbReference>
<dbReference type="AlphaFoldDB" id="A0AAP5H467"/>
<protein>
    <recommendedName>
        <fullName evidence="4">HEAT repeat domain-containing protein</fullName>
    </recommendedName>
</protein>
<comment type="caution">
    <text evidence="2">The sequence shown here is derived from an EMBL/GenBank/DDBJ whole genome shotgun (WGS) entry which is preliminary data.</text>
</comment>
<keyword evidence="1" id="KW-0812">Transmembrane</keyword>
<dbReference type="SUPFAM" id="SSF48371">
    <property type="entry name" value="ARM repeat"/>
    <property type="match status" value="2"/>
</dbReference>
<keyword evidence="1" id="KW-1133">Transmembrane helix</keyword>
<dbReference type="InterPro" id="IPR016024">
    <property type="entry name" value="ARM-type_fold"/>
</dbReference>
<dbReference type="EMBL" id="JAVDTR010000008">
    <property type="protein sequence ID" value="MDR6724661.1"/>
    <property type="molecule type" value="Genomic_DNA"/>
</dbReference>
<organism evidence="2 3">
    <name type="scientific">Paenibacillus amylolyticus</name>
    <dbReference type="NCBI Taxonomy" id="1451"/>
    <lineage>
        <taxon>Bacteria</taxon>
        <taxon>Bacillati</taxon>
        <taxon>Bacillota</taxon>
        <taxon>Bacilli</taxon>
        <taxon>Bacillales</taxon>
        <taxon>Paenibacillaceae</taxon>
        <taxon>Paenibacillus</taxon>
    </lineage>
</organism>
<keyword evidence="1" id="KW-0472">Membrane</keyword>
<feature type="transmembrane region" description="Helical" evidence="1">
    <location>
        <begin position="26"/>
        <end position="51"/>
    </location>
</feature>
<proteinExistence type="predicted"/>
<dbReference type="InterPro" id="IPR011989">
    <property type="entry name" value="ARM-like"/>
</dbReference>
<accession>A0AAP5H467</accession>
<sequence length="384" mass="45299">MSEYMRDKMQWFGRSMSGWTETGSNYLVQATGLICGGVFVILLVIYIILLWRNQMKKRTLKLQKRAFRDLIADDSALRHYFAGGEITPKLLDMRKVQQEALQEVLLQQLEESTDDLQKEKIRLLAGQAFGALYRTELSSMKWSQRINTLLYIEQFQMTELLPRLEEMMRSSLCTNQERFIILRMYARTGYVRLVKELLRQNTAMSDSQYLQIMLLVTEKIWEKVIDHYEQLPMQAKYNVVDAMRIRNVQTTRELALLERLLFEDHVEQRIFSLRALAQIGRMSDGTKEKLLLAWHEERGIRSRLERLMYARLLGRVHTEGFIEHLNGLMGDPAYEIRQEAANSLAQYDQGIEKLRCVARVHPDKYARQIAEETLERKQYERKMA</sequence>
<name>A0AAP5H467_PAEAM</name>
<reference evidence="2" key="1">
    <citation type="submission" date="2023-07" db="EMBL/GenBank/DDBJ databases">
        <title>Sorghum-associated microbial communities from plants grown in Nebraska, USA.</title>
        <authorList>
            <person name="Schachtman D."/>
        </authorList>
    </citation>
    <scope>NUCLEOTIDE SEQUENCE</scope>
    <source>
        <strain evidence="2">BE80</strain>
    </source>
</reference>
<evidence type="ECO:0000256" key="1">
    <source>
        <dbReference type="SAM" id="Phobius"/>
    </source>
</evidence>
<evidence type="ECO:0000313" key="3">
    <source>
        <dbReference type="Proteomes" id="UP001254832"/>
    </source>
</evidence>